<evidence type="ECO:0000313" key="1">
    <source>
        <dbReference type="EMBL" id="MBX30385.1"/>
    </source>
</evidence>
<name>A0A2P2MJK3_RHIMU</name>
<dbReference type="AlphaFoldDB" id="A0A2P2MJK3"/>
<proteinExistence type="predicted"/>
<dbReference type="EMBL" id="GGEC01049901">
    <property type="protein sequence ID" value="MBX30385.1"/>
    <property type="molecule type" value="Transcribed_RNA"/>
</dbReference>
<protein>
    <submittedName>
        <fullName evidence="1">Phosphoglycerate mutase-like protein 1 isoform X2</fullName>
    </submittedName>
</protein>
<accession>A0A2P2MJK3</accession>
<organism evidence="1">
    <name type="scientific">Rhizophora mucronata</name>
    <name type="common">Asiatic mangrove</name>
    <dbReference type="NCBI Taxonomy" id="61149"/>
    <lineage>
        <taxon>Eukaryota</taxon>
        <taxon>Viridiplantae</taxon>
        <taxon>Streptophyta</taxon>
        <taxon>Embryophyta</taxon>
        <taxon>Tracheophyta</taxon>
        <taxon>Spermatophyta</taxon>
        <taxon>Magnoliopsida</taxon>
        <taxon>eudicotyledons</taxon>
        <taxon>Gunneridae</taxon>
        <taxon>Pentapetalae</taxon>
        <taxon>rosids</taxon>
        <taxon>fabids</taxon>
        <taxon>Malpighiales</taxon>
        <taxon>Rhizophoraceae</taxon>
        <taxon>Rhizophora</taxon>
    </lineage>
</organism>
<sequence length="76" mass="9111">MHGFIRPQCLDLRAKANKEGHLGRPSDQIYSIFISTIDSIHYLENKFDTNQVKSFAAVQWKQIWTWTNFHIYNRER</sequence>
<reference evidence="1" key="1">
    <citation type="submission" date="2018-02" db="EMBL/GenBank/DDBJ databases">
        <title>Rhizophora mucronata_Transcriptome.</title>
        <authorList>
            <person name="Meera S.P."/>
            <person name="Sreeshan A."/>
            <person name="Augustine A."/>
        </authorList>
    </citation>
    <scope>NUCLEOTIDE SEQUENCE</scope>
    <source>
        <tissue evidence="1">Leaf</tissue>
    </source>
</reference>